<evidence type="ECO:0000313" key="3">
    <source>
        <dbReference type="Proteomes" id="UP000317940"/>
    </source>
</evidence>
<dbReference type="Proteomes" id="UP000317940">
    <property type="component" value="Unassembled WGS sequence"/>
</dbReference>
<organism evidence="2 3">
    <name type="scientific">Kitasatospora viridis</name>
    <dbReference type="NCBI Taxonomy" id="281105"/>
    <lineage>
        <taxon>Bacteria</taxon>
        <taxon>Bacillati</taxon>
        <taxon>Actinomycetota</taxon>
        <taxon>Actinomycetes</taxon>
        <taxon>Kitasatosporales</taxon>
        <taxon>Streptomycetaceae</taxon>
        <taxon>Kitasatospora</taxon>
    </lineage>
</organism>
<reference evidence="2 3" key="1">
    <citation type="submission" date="2019-06" db="EMBL/GenBank/DDBJ databases">
        <title>Sequencing the genomes of 1000 actinobacteria strains.</title>
        <authorList>
            <person name="Klenk H.-P."/>
        </authorList>
    </citation>
    <scope>NUCLEOTIDE SEQUENCE [LARGE SCALE GENOMIC DNA]</scope>
    <source>
        <strain evidence="2 3">DSM 44826</strain>
    </source>
</reference>
<dbReference type="OrthoDB" id="3872783at2"/>
<sequence length="145" mass="16563">MSRLRTVLDRHEPLWRRWLPRVFCLAALLLVPWIVTLGLNVRGHFGKRNLSNSWVWLDIVEACTLLLLAVLVHRRNRYTSPIASAAAMLLGADAFFDLWSARRGEPYFVAEVMAYCAELPSALLLAVLSWYSLNWAAVPEHHRPG</sequence>
<evidence type="ECO:0000256" key="1">
    <source>
        <dbReference type="SAM" id="Phobius"/>
    </source>
</evidence>
<comment type="caution">
    <text evidence="2">The sequence shown here is derived from an EMBL/GenBank/DDBJ whole genome shotgun (WGS) entry which is preliminary data.</text>
</comment>
<keyword evidence="1" id="KW-1133">Transmembrane helix</keyword>
<feature type="transmembrane region" description="Helical" evidence="1">
    <location>
        <begin position="20"/>
        <end position="41"/>
    </location>
</feature>
<dbReference type="RefSeq" id="WP_145910017.1">
    <property type="nucleotide sequence ID" value="NZ_BAAAMZ010000017.1"/>
</dbReference>
<dbReference type="EMBL" id="VIWT01000004">
    <property type="protein sequence ID" value="TWF82736.1"/>
    <property type="molecule type" value="Genomic_DNA"/>
</dbReference>
<proteinExistence type="predicted"/>
<protein>
    <submittedName>
        <fullName evidence="2">Uncharacterized protein</fullName>
    </submittedName>
</protein>
<feature type="transmembrane region" description="Helical" evidence="1">
    <location>
        <begin position="53"/>
        <end position="72"/>
    </location>
</feature>
<keyword evidence="3" id="KW-1185">Reference proteome</keyword>
<dbReference type="AlphaFoldDB" id="A0A561T6I7"/>
<gene>
    <name evidence="2" type="ORF">FHX73_14218</name>
</gene>
<keyword evidence="1" id="KW-0472">Membrane</keyword>
<evidence type="ECO:0000313" key="2">
    <source>
        <dbReference type="EMBL" id="TWF82736.1"/>
    </source>
</evidence>
<name>A0A561T6I7_9ACTN</name>
<keyword evidence="1" id="KW-0812">Transmembrane</keyword>
<accession>A0A561T6I7</accession>